<keyword evidence="1 7" id="KW-0963">Cytoplasm</keyword>
<organism evidence="10 11">
    <name type="scientific">Pigmentiphaga soli</name>
    <dbReference type="NCBI Taxonomy" id="1007095"/>
    <lineage>
        <taxon>Bacteria</taxon>
        <taxon>Pseudomonadati</taxon>
        <taxon>Pseudomonadota</taxon>
        <taxon>Betaproteobacteria</taxon>
        <taxon>Burkholderiales</taxon>
        <taxon>Alcaligenaceae</taxon>
        <taxon>Pigmentiphaga</taxon>
    </lineage>
</organism>
<dbReference type="EC" id="2.1.1.182" evidence="7"/>
<dbReference type="Gene3D" id="1.10.8.100">
    <property type="entry name" value="Ribosomal RNA adenine dimethylase-like, domain 2"/>
    <property type="match status" value="1"/>
</dbReference>
<evidence type="ECO:0000256" key="1">
    <source>
        <dbReference type="ARBA" id="ARBA00022490"/>
    </source>
</evidence>
<keyword evidence="3 7" id="KW-0489">Methyltransferase</keyword>
<evidence type="ECO:0000259" key="9">
    <source>
        <dbReference type="SMART" id="SM00650"/>
    </source>
</evidence>
<keyword evidence="2 7" id="KW-0698">rRNA processing</keyword>
<comment type="subcellular location">
    <subcellularLocation>
        <location evidence="7">Cytoplasm</location>
    </subcellularLocation>
</comment>
<accession>A0ABP8HKT9</accession>
<feature type="domain" description="Ribosomal RNA adenine methylase transferase N-terminal" evidence="9">
    <location>
        <begin position="20"/>
        <end position="188"/>
    </location>
</feature>
<dbReference type="InterPro" id="IPR020596">
    <property type="entry name" value="rRNA_Ade_Mease_Trfase_CS"/>
</dbReference>
<dbReference type="InterPro" id="IPR023165">
    <property type="entry name" value="rRNA_Ade_diMease-like_C"/>
</dbReference>
<dbReference type="Proteomes" id="UP001501671">
    <property type="component" value="Unassembled WGS sequence"/>
</dbReference>
<dbReference type="HAMAP" id="MF_00607">
    <property type="entry name" value="16SrRNA_methyltr_A"/>
    <property type="match status" value="1"/>
</dbReference>
<keyword evidence="6 7" id="KW-0694">RNA-binding</keyword>
<dbReference type="Pfam" id="PF00398">
    <property type="entry name" value="RrnaAD"/>
    <property type="match status" value="1"/>
</dbReference>
<feature type="binding site" evidence="7 8">
    <location>
        <position position="15"/>
    </location>
    <ligand>
        <name>S-adenosyl-L-methionine</name>
        <dbReference type="ChEBI" id="CHEBI:59789"/>
    </ligand>
</feature>
<feature type="binding site" evidence="7 8">
    <location>
        <position position="61"/>
    </location>
    <ligand>
        <name>S-adenosyl-L-methionine</name>
        <dbReference type="ChEBI" id="CHEBI:59789"/>
    </ligand>
</feature>
<dbReference type="InterPro" id="IPR029063">
    <property type="entry name" value="SAM-dependent_MTases_sf"/>
</dbReference>
<comment type="catalytic activity">
    <reaction evidence="7">
        <text>adenosine(1518)/adenosine(1519) in 16S rRNA + 4 S-adenosyl-L-methionine = N(6)-dimethyladenosine(1518)/N(6)-dimethyladenosine(1519) in 16S rRNA + 4 S-adenosyl-L-homocysteine + 4 H(+)</text>
        <dbReference type="Rhea" id="RHEA:19609"/>
        <dbReference type="Rhea" id="RHEA-COMP:10232"/>
        <dbReference type="Rhea" id="RHEA-COMP:10233"/>
        <dbReference type="ChEBI" id="CHEBI:15378"/>
        <dbReference type="ChEBI" id="CHEBI:57856"/>
        <dbReference type="ChEBI" id="CHEBI:59789"/>
        <dbReference type="ChEBI" id="CHEBI:74411"/>
        <dbReference type="ChEBI" id="CHEBI:74493"/>
        <dbReference type="EC" id="2.1.1.182"/>
    </reaction>
</comment>
<evidence type="ECO:0000313" key="11">
    <source>
        <dbReference type="Proteomes" id="UP001501671"/>
    </source>
</evidence>
<keyword evidence="5 7" id="KW-0949">S-adenosyl-L-methionine</keyword>
<dbReference type="Gene3D" id="3.40.50.150">
    <property type="entry name" value="Vaccinia Virus protein VP39"/>
    <property type="match status" value="1"/>
</dbReference>
<evidence type="ECO:0000256" key="4">
    <source>
        <dbReference type="ARBA" id="ARBA00022679"/>
    </source>
</evidence>
<reference evidence="11" key="1">
    <citation type="journal article" date="2019" name="Int. J. Syst. Evol. Microbiol.">
        <title>The Global Catalogue of Microorganisms (GCM) 10K type strain sequencing project: providing services to taxonomists for standard genome sequencing and annotation.</title>
        <authorList>
            <consortium name="The Broad Institute Genomics Platform"/>
            <consortium name="The Broad Institute Genome Sequencing Center for Infectious Disease"/>
            <person name="Wu L."/>
            <person name="Ma J."/>
        </authorList>
    </citation>
    <scope>NUCLEOTIDE SEQUENCE [LARGE SCALE GENOMIC DNA]</scope>
    <source>
        <strain evidence="11">JCM 17666</strain>
    </source>
</reference>
<evidence type="ECO:0000256" key="5">
    <source>
        <dbReference type="ARBA" id="ARBA00022691"/>
    </source>
</evidence>
<evidence type="ECO:0000256" key="8">
    <source>
        <dbReference type="PROSITE-ProRule" id="PRU01026"/>
    </source>
</evidence>
<dbReference type="InterPro" id="IPR001737">
    <property type="entry name" value="KsgA/Erm"/>
</dbReference>
<name>A0ABP8HKT9_9BURK</name>
<evidence type="ECO:0000256" key="7">
    <source>
        <dbReference type="HAMAP-Rule" id="MF_00607"/>
    </source>
</evidence>
<evidence type="ECO:0000256" key="3">
    <source>
        <dbReference type="ARBA" id="ARBA00022603"/>
    </source>
</evidence>
<feature type="binding site" evidence="7 8">
    <location>
        <position position="103"/>
    </location>
    <ligand>
        <name>S-adenosyl-L-methionine</name>
        <dbReference type="ChEBI" id="CHEBI:59789"/>
    </ligand>
</feature>
<evidence type="ECO:0000256" key="2">
    <source>
        <dbReference type="ARBA" id="ARBA00022552"/>
    </source>
</evidence>
<protein>
    <recommendedName>
        <fullName evidence="7">Ribosomal RNA small subunit methyltransferase A</fullName>
        <ecNumber evidence="7">2.1.1.182</ecNumber>
    </recommendedName>
    <alternativeName>
        <fullName evidence="7">16S rRNA (adenine(1518)-N(6)/adenine(1519)-N(6))-dimethyltransferase</fullName>
    </alternativeName>
    <alternativeName>
        <fullName evidence="7">16S rRNA dimethyladenosine transferase</fullName>
    </alternativeName>
    <alternativeName>
        <fullName evidence="7">16S rRNA dimethylase</fullName>
    </alternativeName>
    <alternativeName>
        <fullName evidence="7">S-adenosylmethionine-6-N', N'-adenosyl(rRNA) dimethyltransferase</fullName>
    </alternativeName>
</protein>
<dbReference type="InterPro" id="IPR011530">
    <property type="entry name" value="rRNA_adenine_dimethylase"/>
</dbReference>
<evidence type="ECO:0000313" key="10">
    <source>
        <dbReference type="EMBL" id="GAA4340774.1"/>
    </source>
</evidence>
<feature type="binding site" evidence="7 8">
    <location>
        <position position="85"/>
    </location>
    <ligand>
        <name>S-adenosyl-L-methionine</name>
        <dbReference type="ChEBI" id="CHEBI:59789"/>
    </ligand>
</feature>
<dbReference type="SMART" id="SM00650">
    <property type="entry name" value="rADc"/>
    <property type="match status" value="1"/>
</dbReference>
<dbReference type="PROSITE" id="PS01131">
    <property type="entry name" value="RRNA_A_DIMETH"/>
    <property type="match status" value="1"/>
</dbReference>
<comment type="caution">
    <text evidence="10">The sequence shown here is derived from an EMBL/GenBank/DDBJ whole genome shotgun (WGS) entry which is preliminary data.</text>
</comment>
<keyword evidence="11" id="KW-1185">Reference proteome</keyword>
<keyword evidence="4 7" id="KW-0808">Transferase</keyword>
<comment type="similarity">
    <text evidence="7">Belongs to the class I-like SAM-binding methyltransferase superfamily. rRNA adenine N(6)-methyltransferase family. RsmA subfamily.</text>
</comment>
<sequence>MKQHQARKRFGQHFLIDDSVPEAIVRAIAPRRADNVVEIGPGLSALTAPLLGRLDALKVIEIDRDLAARLRQAYPPERLAVTEADVLDVDFSRFGPALRVVGNLPYNISSPLLFHLMDYADQVRDQHFMLQREVVDRMVAQPGDADYGRLSVMLQSRYEMEKLFDVPPEAFDPPPRVVSAVVRMMPLPADRPRARREGTLSATVARAFAQRRKMLRRGLGDWAPHVPWERLGIADSARAEELSVAQFIALADALDEAGALGPPGRPAA</sequence>
<dbReference type="RefSeq" id="WP_345251749.1">
    <property type="nucleotide sequence ID" value="NZ_BAABFO010000026.1"/>
</dbReference>
<dbReference type="PROSITE" id="PS51689">
    <property type="entry name" value="SAM_RNA_A_N6_MT"/>
    <property type="match status" value="1"/>
</dbReference>
<proteinExistence type="inferred from homology"/>
<comment type="function">
    <text evidence="7">Specifically dimethylates two adjacent adenosines (A1518 and A1519) in the loop of a conserved hairpin near the 3'-end of 16S rRNA in the 30S particle. May play a critical role in biogenesis of 30S subunits.</text>
</comment>
<dbReference type="NCBIfam" id="TIGR00755">
    <property type="entry name" value="ksgA"/>
    <property type="match status" value="1"/>
</dbReference>
<feature type="binding site" evidence="7 8">
    <location>
        <position position="40"/>
    </location>
    <ligand>
        <name>S-adenosyl-L-methionine</name>
        <dbReference type="ChEBI" id="CHEBI:59789"/>
    </ligand>
</feature>
<gene>
    <name evidence="7 10" type="primary">rsmA</name>
    <name evidence="7" type="synonym">ksgA</name>
    <name evidence="10" type="ORF">GCM10023144_40810</name>
</gene>
<dbReference type="PANTHER" id="PTHR11727:SF7">
    <property type="entry name" value="DIMETHYLADENOSINE TRANSFERASE-RELATED"/>
    <property type="match status" value="1"/>
</dbReference>
<dbReference type="PANTHER" id="PTHR11727">
    <property type="entry name" value="DIMETHYLADENOSINE TRANSFERASE"/>
    <property type="match status" value="1"/>
</dbReference>
<evidence type="ECO:0000256" key="6">
    <source>
        <dbReference type="ARBA" id="ARBA00022884"/>
    </source>
</evidence>
<dbReference type="EMBL" id="BAABFO010000026">
    <property type="protein sequence ID" value="GAA4340774.1"/>
    <property type="molecule type" value="Genomic_DNA"/>
</dbReference>
<dbReference type="InterPro" id="IPR020598">
    <property type="entry name" value="rRNA_Ade_methylase_Trfase_N"/>
</dbReference>
<dbReference type="SUPFAM" id="SSF53335">
    <property type="entry name" value="S-adenosyl-L-methionine-dependent methyltransferases"/>
    <property type="match status" value="1"/>
</dbReference>
<feature type="binding site" evidence="7 8">
    <location>
        <position position="13"/>
    </location>
    <ligand>
        <name>S-adenosyl-L-methionine</name>
        <dbReference type="ChEBI" id="CHEBI:59789"/>
    </ligand>
</feature>